<dbReference type="InterPro" id="IPR000159">
    <property type="entry name" value="RA_dom"/>
</dbReference>
<dbReference type="GO" id="GO:0007076">
    <property type="term" value="P:mitotic chromosome condensation"/>
    <property type="evidence" value="ECO:0007669"/>
    <property type="project" value="InterPro"/>
</dbReference>
<dbReference type="PROSITE" id="PS50001">
    <property type="entry name" value="SH2"/>
    <property type="match status" value="1"/>
</dbReference>
<dbReference type="GO" id="GO:0000796">
    <property type="term" value="C:condensin complex"/>
    <property type="evidence" value="ECO:0007669"/>
    <property type="project" value="TreeGrafter"/>
</dbReference>
<dbReference type="SMART" id="SM00167">
    <property type="entry name" value="VPS9"/>
    <property type="match status" value="1"/>
</dbReference>
<dbReference type="SMART" id="SM00314">
    <property type="entry name" value="RA"/>
    <property type="match status" value="1"/>
</dbReference>
<evidence type="ECO:0000256" key="5">
    <source>
        <dbReference type="ARBA" id="ARBA00022490"/>
    </source>
</evidence>
<evidence type="ECO:0000256" key="13">
    <source>
        <dbReference type="SAM" id="MobiDB-lite"/>
    </source>
</evidence>
<keyword evidence="10" id="KW-0539">Nucleus</keyword>
<feature type="compositionally biased region" description="Basic and acidic residues" evidence="13">
    <location>
        <begin position="171"/>
        <end position="183"/>
    </location>
</feature>
<evidence type="ECO:0000256" key="7">
    <source>
        <dbReference type="ARBA" id="ARBA00022776"/>
    </source>
</evidence>
<dbReference type="SUPFAM" id="SSF109993">
    <property type="entry name" value="VPS9 domain"/>
    <property type="match status" value="1"/>
</dbReference>
<dbReference type="GO" id="GO:0010032">
    <property type="term" value="P:meiotic chromosome condensation"/>
    <property type="evidence" value="ECO:0007669"/>
    <property type="project" value="TreeGrafter"/>
</dbReference>
<evidence type="ECO:0000256" key="2">
    <source>
        <dbReference type="ARBA" id="ARBA00004496"/>
    </source>
</evidence>
<feature type="region of interest" description="Disordered" evidence="13">
    <location>
        <begin position="1697"/>
        <end position="1822"/>
    </location>
</feature>
<feature type="compositionally biased region" description="Polar residues" evidence="13">
    <location>
        <begin position="1884"/>
        <end position="1901"/>
    </location>
</feature>
<dbReference type="FunFam" id="1.25.10.10:FF:000345">
    <property type="entry name" value="Condensin-2 complex subunit D3"/>
    <property type="match status" value="1"/>
</dbReference>
<keyword evidence="8 12" id="KW-0727">SH2 domain</keyword>
<dbReference type="PANTHER" id="PTHR14222">
    <property type="entry name" value="CONDENSIN"/>
    <property type="match status" value="1"/>
</dbReference>
<dbReference type="InterPro" id="IPR000980">
    <property type="entry name" value="SH2"/>
</dbReference>
<dbReference type="Pfam" id="PF12717">
    <property type="entry name" value="Cnd1"/>
    <property type="match status" value="1"/>
</dbReference>
<keyword evidence="7" id="KW-0498">Mitosis</keyword>
<feature type="region of interest" description="Disordered" evidence="13">
    <location>
        <begin position="1256"/>
        <end position="1300"/>
    </location>
</feature>
<evidence type="ECO:0000256" key="9">
    <source>
        <dbReference type="ARBA" id="ARBA00023067"/>
    </source>
</evidence>
<evidence type="ECO:0000256" key="12">
    <source>
        <dbReference type="PROSITE-ProRule" id="PRU00191"/>
    </source>
</evidence>
<evidence type="ECO:0000256" key="11">
    <source>
        <dbReference type="ARBA" id="ARBA00023306"/>
    </source>
</evidence>
<evidence type="ECO:0000256" key="8">
    <source>
        <dbReference type="ARBA" id="ARBA00022999"/>
    </source>
</evidence>
<dbReference type="Gene3D" id="3.30.505.10">
    <property type="entry name" value="SH2 domain"/>
    <property type="match status" value="1"/>
</dbReference>
<dbReference type="Proteomes" id="UP000324091">
    <property type="component" value="Chromosome 11"/>
</dbReference>
<evidence type="ECO:0000256" key="3">
    <source>
        <dbReference type="ARBA" id="ARBA00006919"/>
    </source>
</evidence>
<dbReference type="Gene3D" id="1.25.10.10">
    <property type="entry name" value="Leucine-rich Repeat Variant"/>
    <property type="match status" value="1"/>
</dbReference>
<dbReference type="InterPro" id="IPR011989">
    <property type="entry name" value="ARM-like"/>
</dbReference>
<evidence type="ECO:0000256" key="6">
    <source>
        <dbReference type="ARBA" id="ARBA00022618"/>
    </source>
</evidence>
<dbReference type="InterPro" id="IPR032682">
    <property type="entry name" value="Cnd1_C"/>
</dbReference>
<gene>
    <name evidence="17" type="ORF">D4764_11G0006160</name>
</gene>
<proteinExistence type="inferred from homology"/>
<comment type="subcellular location">
    <subcellularLocation>
        <location evidence="2">Cytoplasm</location>
    </subcellularLocation>
    <subcellularLocation>
        <location evidence="1">Nucleus</location>
    </subcellularLocation>
</comment>
<dbReference type="InterPro" id="IPR026971">
    <property type="entry name" value="CND1/NCAPD3"/>
</dbReference>
<keyword evidence="18" id="KW-1185">Reference proteome</keyword>
<dbReference type="PROSITE" id="PS50200">
    <property type="entry name" value="RA"/>
    <property type="match status" value="1"/>
</dbReference>
<feature type="domain" description="Ras-associating" evidence="15">
    <location>
        <begin position="2318"/>
        <end position="2409"/>
    </location>
</feature>
<dbReference type="FunFam" id="1.20.1050.80:FF:000002">
    <property type="entry name" value="Ras and Rab interactor 2"/>
    <property type="match status" value="1"/>
</dbReference>
<feature type="region of interest" description="Disordered" evidence="13">
    <location>
        <begin position="1840"/>
        <end position="1859"/>
    </location>
</feature>
<feature type="region of interest" description="Disordered" evidence="13">
    <location>
        <begin position="1882"/>
        <end position="2008"/>
    </location>
</feature>
<dbReference type="Gene3D" id="1.20.1050.80">
    <property type="entry name" value="VPS9 domain"/>
    <property type="match status" value="1"/>
</dbReference>
<dbReference type="Pfam" id="PF02204">
    <property type="entry name" value="VPS9"/>
    <property type="match status" value="1"/>
</dbReference>
<dbReference type="GO" id="GO:0007165">
    <property type="term" value="P:signal transduction"/>
    <property type="evidence" value="ECO:0007669"/>
    <property type="project" value="InterPro"/>
</dbReference>
<feature type="compositionally biased region" description="Acidic residues" evidence="13">
    <location>
        <begin position="1969"/>
        <end position="1983"/>
    </location>
</feature>
<dbReference type="GO" id="GO:0005634">
    <property type="term" value="C:nucleus"/>
    <property type="evidence" value="ECO:0007669"/>
    <property type="project" value="UniProtKB-SubCell"/>
</dbReference>
<organism evidence="17 18">
    <name type="scientific">Takifugu flavidus</name>
    <name type="common">sansaifugu</name>
    <dbReference type="NCBI Taxonomy" id="433684"/>
    <lineage>
        <taxon>Eukaryota</taxon>
        <taxon>Metazoa</taxon>
        <taxon>Chordata</taxon>
        <taxon>Craniata</taxon>
        <taxon>Vertebrata</taxon>
        <taxon>Euteleostomi</taxon>
        <taxon>Actinopterygii</taxon>
        <taxon>Neopterygii</taxon>
        <taxon>Teleostei</taxon>
        <taxon>Neoteleostei</taxon>
        <taxon>Acanthomorphata</taxon>
        <taxon>Eupercaria</taxon>
        <taxon>Tetraodontiformes</taxon>
        <taxon>Tetradontoidea</taxon>
        <taxon>Tetraodontidae</taxon>
        <taxon>Takifugu</taxon>
    </lineage>
</organism>
<name>A0A5C6PGM5_9TELE</name>
<dbReference type="PROSITE" id="PS51205">
    <property type="entry name" value="VPS9"/>
    <property type="match status" value="1"/>
</dbReference>
<evidence type="ECO:0000256" key="4">
    <source>
        <dbReference type="ARBA" id="ARBA00022468"/>
    </source>
</evidence>
<feature type="compositionally biased region" description="Low complexity" evidence="13">
    <location>
        <begin position="1799"/>
        <end position="1822"/>
    </location>
</feature>
<dbReference type="PANTHER" id="PTHR14222:SF1">
    <property type="entry name" value="CONDENSIN-2 COMPLEX SUBUNIT D3"/>
    <property type="match status" value="1"/>
</dbReference>
<feature type="region of interest" description="Disordered" evidence="13">
    <location>
        <begin position="156"/>
        <end position="188"/>
    </location>
</feature>
<dbReference type="GO" id="GO:0005737">
    <property type="term" value="C:cytoplasm"/>
    <property type="evidence" value="ECO:0007669"/>
    <property type="project" value="UniProtKB-SubCell"/>
</dbReference>
<feature type="domain" description="VPS9" evidence="16">
    <location>
        <begin position="2147"/>
        <end position="2287"/>
    </location>
</feature>
<dbReference type="Pfam" id="PF00788">
    <property type="entry name" value="RA"/>
    <property type="match status" value="1"/>
</dbReference>
<evidence type="ECO:0000259" key="15">
    <source>
        <dbReference type="PROSITE" id="PS50200"/>
    </source>
</evidence>
<protein>
    <submittedName>
        <fullName evidence="17">D3 Non-SMC condensin II complex subunit</fullName>
    </submittedName>
</protein>
<dbReference type="SMART" id="SM00252">
    <property type="entry name" value="SH2"/>
    <property type="match status" value="1"/>
</dbReference>
<evidence type="ECO:0000313" key="18">
    <source>
        <dbReference type="Proteomes" id="UP000324091"/>
    </source>
</evidence>
<dbReference type="GO" id="GO:0000779">
    <property type="term" value="C:condensed chromosome, centromeric region"/>
    <property type="evidence" value="ECO:0007669"/>
    <property type="project" value="TreeGrafter"/>
</dbReference>
<keyword evidence="6" id="KW-0132">Cell division</keyword>
<sequence>MFWQQCGAMTPSEHCQDWVDTVWDLEFTERKLLDNTIEEELAISGEKAFLTLYKCVLAHSTDQQQPPNRDGASLSIWAILGENCVSVKSLVAVLSSFILAGKTKVATVQQRVSSLHAASVYMLLLGIPGSIASKIFHEVLLDTCTDLPLCCWPQDSGKKRKKDSQRNFQVEGKRSKPQRKDAAELEMDDDDVEEEEELNFSGQDWIKIRDAVVLLIQSLLRLLQTFPLRDRPQSASNFAKVFSKLLYFEPVVGQLSFAPVQDITKLKSVPEMAFYGLQLLCLPKHGDQKESLQRVFHQLLYVVLMMNKSNIGKPTPLLPSRSVVSTRHQTVQFICYLVRELTDLALPFLQILLQHLCFNMVEKSDFRMHGAQAVGMLTSWMKSKDYACFVKWLANFSKSSKMVHRLFSVDVVMVLLEQPERPPEDCEDPEFVCFLPHKFLIQNLLFARRIDSSPTVQGHALACLAQCLELPSFNATRAVHSLFSATGTQTVLDAEVTEGSSSSQQTQKTYRTLPFRTVEISSTDVFDSDAKENLALLLLRVKDSKTNVRKSALQTLVGLLKHDVIPMSWETLATLSERCRDPSVSVKKKALHCVDELLAAKPECHVVQKAWLQGVVPAVIDSESSVQDKALEVLDQVLLSQVKLYSPNCHLDTSQRLAWDLMSLLCHECQDLGRYFSRAITIWSKQNRFTPAFLANLISHTEAEHAAGAWLLLSVVVPSSPKIRFDKILEAWDNMFSSKDITVTTCCHILCVMGDIATHLNEDTKTRIVGDLMSRLKTFTLSLEVICAAVETLCQLGYSDDIKQTQNFLNTHCGELVSVCEAYLGSILLSENGTENLNEDLMVKHLHTLGVASLHCPAKVSKRTILLVESVLTSHSEKLSEHQKELPASVPFSQFKSNSLPTKVRAHGVITLGKLCLQHENLVQKYLPVFARELEVGTEVAVRNNVVVIMCDLCVRYTNIVDLYIPNISACLRDDEAVIREQTLIMLTNLLQEEFVKWKGSLFFRFMMVLVDPVPAISSLGQYCLLHLLLKKNPEMFSQHFIECIFHFNSYNKHKLYNKFSQSEREKVRFSLKGPEHRDKRFRIYRFLLENFTDTQRFNITNKINQTVLACFADEELPLDTDGAEILGETFNILSLKEMKLQAISSTAGAGEEPEEEERMATMAKSVLQAAQKKVVSQVQKKVFIENTVPLIISLKRLLEQKHSPVLKDLMTYLQVTMQDNRNEVKVFFAGDEQLAAEVEFALKTTEKEREMVKQMEDCNLTREPRTSTTQSSTQNSPVRSRPLPPFTFATPQPPQPNLTSARLMQTDSRVLKSRIENIQKSIILERTVMPKGAAKDRAISTPKGISVNLTFEEGVSAIFSDRGRTMGRRGRGADSIKQNGQLLTEDSMCSRTISQPPKQERKGSFFKLIDSFAWELGTLKKEMGKKYKPVQEEHDKDAALGLGEEVGRLFLQASPQAGIRKGSTRVRDSGYDSLHRKLSVLDRLVQTHAVWLQLGLSHHDATLILQNQPAGTFLVRKSTSMQKKVISLRMDHNTALPVQDFPVRENKYTFSLEGSGLSFADLFRLVAFCCISRDVLPFTLKLPDAIASARTSTELEEVAKLGAGFWKATQCSVTVTEVAAPERPPPPTQRPVSSATTHKCPWLRVRTPSELDCCQSNGALCFINPLFIKVHQRDTCEHTSKPAHLVQGEELHRNNIKTSHSDGDSVTSHSQLCSSDHLDSSLQSAEPYNQSSENNHEGQKTSTAEACPRLPPPRPPPPRFPPQRLGRVGHQRSMPVMASWINLSKEKEKERERDQGGSRLSRLGSSLSISPSSSPPNRLSLSSPISIPWPSLPISLPSLSSSPRRAVASSTSSQEDAQCHLALQDSTIEEALIRAKLFHRDASTSPPQNSCSPPESSLSAGNKEAAEERVGQRLSDMSILTDSSDSLDDSQSPSFFLPPLHDPNPPTMDDLDTHLPLSLPPPVRPYMTEDDDDEEEDEDDADYGLSLESDQDQDQDQDVTMAPPGHRIKRCPSAGALVLLRKVSFVINSLITPEKRAIHRVVELSRNKSSYFGCLVQDYLSYMDQGSGTQAWHSYATGLELLQTLRQFITQMKSYLTQSSELQPPIESLIPEEQIDAVLEKAMHKCVLKPLKAVVSTALQEFQVRSGEWRELKENLALAKARQPQELGVTVTLPPHPMAIEKIRQKFQTMIKLYSPEKKVHMLLKVCRLIYAIMEDHSGRPYGADDFLPMLTYVLAQCDLPQLDNEILYMMELLDPSLLQGEGGYYLISVFGAMSLIKNFQEDQAAKVLSSETRDTLHQWHRRRTSTLRAAPCIDDFQNYLRVALHELDSGCTAKTLQVRPHATVDEVCQLCAGKFRVSKPKEYGLFLVMGGTSQQLAPDTHPQKIKAELHSRPQVDPFYFVYRRAATVGSSPAGLLSPGLSELADLHRASEFLNSGSLSV</sequence>
<keyword evidence="9" id="KW-0226">DNA condensation</keyword>
<dbReference type="GO" id="GO:0042393">
    <property type="term" value="F:histone binding"/>
    <property type="evidence" value="ECO:0007669"/>
    <property type="project" value="TreeGrafter"/>
</dbReference>
<feature type="compositionally biased region" description="Low complexity" evidence="13">
    <location>
        <begin position="1915"/>
        <end position="1935"/>
    </location>
</feature>
<dbReference type="SUPFAM" id="SSF55550">
    <property type="entry name" value="SH2 domain"/>
    <property type="match status" value="1"/>
</dbReference>
<evidence type="ECO:0000256" key="10">
    <source>
        <dbReference type="ARBA" id="ARBA00023242"/>
    </source>
</evidence>
<keyword evidence="5" id="KW-0963">Cytoplasm</keyword>
<evidence type="ECO:0000313" key="17">
    <source>
        <dbReference type="EMBL" id="TWW78495.1"/>
    </source>
</evidence>
<comment type="similarity">
    <text evidence="3">Belongs to the RIN (Ras interaction/interference) family.</text>
</comment>
<feature type="domain" description="SH2" evidence="14">
    <location>
        <begin position="1492"/>
        <end position="1585"/>
    </location>
</feature>
<keyword evidence="11" id="KW-0131">Cell cycle</keyword>
<dbReference type="EMBL" id="RHFK02000003">
    <property type="protein sequence ID" value="TWW78495.1"/>
    <property type="molecule type" value="Genomic_DNA"/>
</dbReference>
<evidence type="ECO:0000259" key="14">
    <source>
        <dbReference type="PROSITE" id="PS50001"/>
    </source>
</evidence>
<feature type="compositionally biased region" description="Basic and acidic residues" evidence="13">
    <location>
        <begin position="1785"/>
        <end position="1797"/>
    </location>
</feature>
<evidence type="ECO:0000259" key="16">
    <source>
        <dbReference type="PROSITE" id="PS51205"/>
    </source>
</evidence>
<dbReference type="InterPro" id="IPR016024">
    <property type="entry name" value="ARM-type_fold"/>
</dbReference>
<feature type="compositionally biased region" description="Pro residues" evidence="13">
    <location>
        <begin position="1750"/>
        <end position="1762"/>
    </location>
</feature>
<dbReference type="GO" id="GO:0051301">
    <property type="term" value="P:cell division"/>
    <property type="evidence" value="ECO:0007669"/>
    <property type="project" value="UniProtKB-KW"/>
</dbReference>
<reference evidence="17 18" key="1">
    <citation type="submission" date="2019-04" db="EMBL/GenBank/DDBJ databases">
        <title>Chromosome genome assembly for Takifugu flavidus.</title>
        <authorList>
            <person name="Xiao S."/>
        </authorList>
    </citation>
    <scope>NUCLEOTIDE SEQUENCE [LARGE SCALE GENOMIC DNA]</scope>
    <source>
        <strain evidence="17">HTHZ2018</strain>
        <tissue evidence="17">Muscle</tissue>
    </source>
</reference>
<dbReference type="InterPro" id="IPR037191">
    <property type="entry name" value="VPS9_dom_sf"/>
</dbReference>
<feature type="compositionally biased region" description="Polar residues" evidence="13">
    <location>
        <begin position="1705"/>
        <end position="1734"/>
    </location>
</feature>
<dbReference type="InterPro" id="IPR036860">
    <property type="entry name" value="SH2_dom_sf"/>
</dbReference>
<evidence type="ECO:0000256" key="1">
    <source>
        <dbReference type="ARBA" id="ARBA00004123"/>
    </source>
</evidence>
<keyword evidence="4" id="KW-0343">GTPase activation</keyword>
<feature type="compositionally biased region" description="Low complexity" evidence="13">
    <location>
        <begin position="1267"/>
        <end position="1277"/>
    </location>
</feature>
<accession>A0A5C6PGM5</accession>
<feature type="compositionally biased region" description="Low complexity" evidence="13">
    <location>
        <begin position="1840"/>
        <end position="1854"/>
    </location>
</feature>
<feature type="compositionally biased region" description="Basic and acidic residues" evidence="13">
    <location>
        <begin position="1256"/>
        <end position="1266"/>
    </location>
</feature>
<comment type="caution">
    <text evidence="17">The sequence shown here is derived from an EMBL/GenBank/DDBJ whole genome shotgun (WGS) entry which is preliminary data.</text>
</comment>
<dbReference type="Pfam" id="PF23268">
    <property type="entry name" value="RIN1"/>
    <property type="match status" value="1"/>
</dbReference>
<dbReference type="SUPFAM" id="SSF48371">
    <property type="entry name" value="ARM repeat"/>
    <property type="match status" value="2"/>
</dbReference>
<dbReference type="InterPro" id="IPR003123">
    <property type="entry name" value="VPS9"/>
</dbReference>
<dbReference type="GO" id="GO:0005096">
    <property type="term" value="F:GTPase activator activity"/>
    <property type="evidence" value="ECO:0007669"/>
    <property type="project" value="UniProtKB-KW"/>
</dbReference>